<keyword evidence="2" id="KW-0520">NAD</keyword>
<reference evidence="4" key="1">
    <citation type="submission" date="2018-06" db="EMBL/GenBank/DDBJ databases">
        <authorList>
            <consortium name="Pathogen Informatics"/>
            <person name="Doyle S."/>
        </authorList>
    </citation>
    <scope>NUCLEOTIDE SEQUENCE [LARGE SCALE GENOMIC DNA]</scope>
    <source>
        <strain evidence="4">NCTC13765</strain>
    </source>
</reference>
<accession>A0A380KZ09</accession>
<sequence length="485" mass="52393">MGLSEIEQLVKQILSEDILESQESAQYSQSLVGTKEIQGDILEGKETESGVFSTVDQAVQAAKIAQKKYFDTSIERRKKIIAAIRSRLLPEVEEIAKRALEETGMGNFQDKIAKNRLALEATPGVEDLMYATRALTGDNGLTLYEMCPYGVIGAIAPSTNPTETIINNSISMLAAGNTIYFAPHPGARETTIWLIRKINKIAKDASGIDNLIVTIENPSIQAAQEMMVHPDIAILVVTGGPGVVAQAMKSGKKVIGAGAGNPPAIVDETANIEKAGQDIVDGASFDNNIPCTAEKNIIVVSSVAEYLIFNMQKAGAFYVKDIEDIKKLENLCLTEKGTTNKKYVGKSAEKILTDAGVTYTGHPRLVIVEGYPDMPFAVEEMLMPVVPLIRVPDFDTALEVALELEHGYKHTATIHSQNVSRLNKAARAMETSIFVKNGPSFAGLGLRGEGPTTFTIATPTGEGTTTARSFARIRRCVLSDAFMIR</sequence>
<dbReference type="InterPro" id="IPR016161">
    <property type="entry name" value="Ald_DH/histidinol_DH"/>
</dbReference>
<dbReference type="SUPFAM" id="SSF53720">
    <property type="entry name" value="ALDH-like"/>
    <property type="match status" value="1"/>
</dbReference>
<dbReference type="InterPro" id="IPR012408">
    <property type="entry name" value="Acetald_propionald_DH-rel"/>
</dbReference>
<evidence type="ECO:0000313" key="5">
    <source>
        <dbReference type="Proteomes" id="UP000254634"/>
    </source>
</evidence>
<dbReference type="Pfam" id="PF00171">
    <property type="entry name" value="Aldedh"/>
    <property type="match status" value="1"/>
</dbReference>
<evidence type="ECO:0000259" key="3">
    <source>
        <dbReference type="Pfam" id="PF00171"/>
    </source>
</evidence>
<organism evidence="4 5">
    <name type="scientific">Streptococcus massiliensis</name>
    <dbReference type="NCBI Taxonomy" id="313439"/>
    <lineage>
        <taxon>Bacteria</taxon>
        <taxon>Bacillati</taxon>
        <taxon>Bacillota</taxon>
        <taxon>Bacilli</taxon>
        <taxon>Lactobacillales</taxon>
        <taxon>Streptococcaceae</taxon>
        <taxon>Streptococcus</taxon>
    </lineage>
</organism>
<dbReference type="Proteomes" id="UP000254634">
    <property type="component" value="Unassembled WGS sequence"/>
</dbReference>
<name>A0A380KZ09_9STRE</name>
<dbReference type="InterPro" id="IPR016162">
    <property type="entry name" value="Ald_DH_N"/>
</dbReference>
<dbReference type="GO" id="GO:0008774">
    <property type="term" value="F:acetaldehyde dehydrogenase (acetylating) activity"/>
    <property type="evidence" value="ECO:0007669"/>
    <property type="project" value="UniProtKB-EC"/>
</dbReference>
<dbReference type="PIRSF" id="PIRSF036410">
    <property type="entry name" value="EutE_PduP"/>
    <property type="match status" value="1"/>
</dbReference>
<feature type="domain" description="Aldehyde dehydrogenase" evidence="3">
    <location>
        <begin position="53"/>
        <end position="438"/>
    </location>
</feature>
<dbReference type="InterPro" id="IPR016163">
    <property type="entry name" value="Ald_DH_C"/>
</dbReference>
<dbReference type="STRING" id="1123307.GCA_000380065_00817"/>
<dbReference type="RefSeq" id="WP_018371508.1">
    <property type="nucleotide sequence ID" value="NZ_UHFR01000005.1"/>
</dbReference>
<protein>
    <submittedName>
        <fullName evidence="4">Aldehyde dehydrogenase</fullName>
        <ecNumber evidence="4">1.2.1.10</ecNumber>
        <ecNumber evidence="4">1.2.1.76</ecNumber>
    </submittedName>
</protein>
<dbReference type="InterPro" id="IPR015590">
    <property type="entry name" value="Aldehyde_DH_dom"/>
</dbReference>
<gene>
    <name evidence="4" type="primary">sucD</name>
    <name evidence="4" type="ORF">NCTC13765_01760</name>
</gene>
<dbReference type="OrthoDB" id="9804734at2"/>
<dbReference type="EC" id="1.2.1.76" evidence="4"/>
<dbReference type="EC" id="1.2.1.10" evidence="4"/>
<dbReference type="Gene3D" id="3.40.309.10">
    <property type="entry name" value="Aldehyde Dehydrogenase, Chain A, domain 2"/>
    <property type="match status" value="1"/>
</dbReference>
<evidence type="ECO:0000256" key="1">
    <source>
        <dbReference type="ARBA" id="ARBA00023002"/>
    </source>
</evidence>
<dbReference type="PANTHER" id="PTHR11699">
    <property type="entry name" value="ALDEHYDE DEHYDROGENASE-RELATED"/>
    <property type="match status" value="1"/>
</dbReference>
<evidence type="ECO:0000313" key="4">
    <source>
        <dbReference type="EMBL" id="SUN77243.1"/>
    </source>
</evidence>
<keyword evidence="1 4" id="KW-0560">Oxidoreductase</keyword>
<keyword evidence="5" id="KW-1185">Reference proteome</keyword>
<proteinExistence type="predicted"/>
<dbReference type="Gene3D" id="3.40.605.10">
    <property type="entry name" value="Aldehyde Dehydrogenase, Chain A, domain 1"/>
    <property type="match status" value="1"/>
</dbReference>
<dbReference type="CDD" id="cd07121">
    <property type="entry name" value="ALDH_EutE"/>
    <property type="match status" value="1"/>
</dbReference>
<dbReference type="EMBL" id="UHFR01000005">
    <property type="protein sequence ID" value="SUN77243.1"/>
    <property type="molecule type" value="Genomic_DNA"/>
</dbReference>
<evidence type="ECO:0000256" key="2">
    <source>
        <dbReference type="ARBA" id="ARBA00023027"/>
    </source>
</evidence>
<dbReference type="NCBIfam" id="NF011927">
    <property type="entry name" value="PRK15398.1"/>
    <property type="match status" value="1"/>
</dbReference>
<dbReference type="AlphaFoldDB" id="A0A380KZ09"/>